<reference evidence="2 3" key="1">
    <citation type="submission" date="2023-01" db="EMBL/GenBank/DDBJ databases">
        <authorList>
            <person name="Whitehead M."/>
        </authorList>
    </citation>
    <scope>NUCLEOTIDE SEQUENCE [LARGE SCALE GENOMIC DNA]</scope>
</reference>
<keyword evidence="1" id="KW-0732">Signal</keyword>
<evidence type="ECO:0000313" key="2">
    <source>
        <dbReference type="EMBL" id="CAI6362748.1"/>
    </source>
</evidence>
<organism evidence="2 3">
    <name type="scientific">Macrosiphum euphorbiae</name>
    <name type="common">potato aphid</name>
    <dbReference type="NCBI Taxonomy" id="13131"/>
    <lineage>
        <taxon>Eukaryota</taxon>
        <taxon>Metazoa</taxon>
        <taxon>Ecdysozoa</taxon>
        <taxon>Arthropoda</taxon>
        <taxon>Hexapoda</taxon>
        <taxon>Insecta</taxon>
        <taxon>Pterygota</taxon>
        <taxon>Neoptera</taxon>
        <taxon>Paraneoptera</taxon>
        <taxon>Hemiptera</taxon>
        <taxon>Sternorrhyncha</taxon>
        <taxon>Aphidomorpha</taxon>
        <taxon>Aphidoidea</taxon>
        <taxon>Aphididae</taxon>
        <taxon>Macrosiphini</taxon>
        <taxon>Macrosiphum</taxon>
    </lineage>
</organism>
<dbReference type="Proteomes" id="UP001160148">
    <property type="component" value="Unassembled WGS sequence"/>
</dbReference>
<proteinExistence type="predicted"/>
<comment type="caution">
    <text evidence="2">The sequence shown here is derived from an EMBL/GenBank/DDBJ whole genome shotgun (WGS) entry which is preliminary data.</text>
</comment>
<evidence type="ECO:0000313" key="3">
    <source>
        <dbReference type="Proteomes" id="UP001160148"/>
    </source>
</evidence>
<evidence type="ECO:0000256" key="1">
    <source>
        <dbReference type="SAM" id="SignalP"/>
    </source>
</evidence>
<feature type="chain" id="PRO_5043325948" description="Secreted protein" evidence="1">
    <location>
        <begin position="19"/>
        <end position="80"/>
    </location>
</feature>
<dbReference type="EMBL" id="CARXXK010000003">
    <property type="protein sequence ID" value="CAI6362748.1"/>
    <property type="molecule type" value="Genomic_DNA"/>
</dbReference>
<gene>
    <name evidence="2" type="ORF">MEUPH1_LOCUS17789</name>
</gene>
<feature type="signal peptide" evidence="1">
    <location>
        <begin position="1"/>
        <end position="18"/>
    </location>
</feature>
<accession>A0AAV0X3U8</accession>
<dbReference type="AlphaFoldDB" id="A0AAV0X3U8"/>
<name>A0AAV0X3U8_9HEMI</name>
<protein>
    <recommendedName>
        <fullName evidence="4">Secreted protein</fullName>
    </recommendedName>
</protein>
<keyword evidence="3" id="KW-1185">Reference proteome</keyword>
<evidence type="ECO:0008006" key="4">
    <source>
        <dbReference type="Google" id="ProtNLM"/>
    </source>
</evidence>
<sequence length="80" mass="9002">MWTSVFLAISSIAHPSSSVVFVTTITSSHHLTRRPRQYCTLLSLLRQIQHRHLPLGKNQSTLSIHLSSLLFMIDVVDCSS</sequence>